<keyword evidence="2" id="KW-1185">Reference proteome</keyword>
<accession>A0A1H3YI03</accession>
<dbReference type="Proteomes" id="UP000198638">
    <property type="component" value="Unassembled WGS sequence"/>
</dbReference>
<gene>
    <name evidence="1" type="ORF">SAMN05192564_101318</name>
</gene>
<dbReference type="AlphaFoldDB" id="A0A1H3YI03"/>
<sequence>MENGLPTDIVWDALYFNGTEKLNALLEGIGMRTWDAVARGPDSCLISELANLYANSANSWSGYVPGNAILKNGGDSDVQQEPYDEIERLMSESLAQVEREISERDRNDVAEYIEFGEYGVAYELLTCVLDKQQIVYPAPLNIAGKMMGMSR</sequence>
<evidence type="ECO:0000313" key="1">
    <source>
        <dbReference type="EMBL" id="SEA11229.1"/>
    </source>
</evidence>
<name>A0A1H3YI03_9BURK</name>
<protein>
    <submittedName>
        <fullName evidence="1">Uncharacterized protein</fullName>
    </submittedName>
</protein>
<dbReference type="EMBL" id="FNRQ01000001">
    <property type="protein sequence ID" value="SEA11229.1"/>
    <property type="molecule type" value="Genomic_DNA"/>
</dbReference>
<organism evidence="1 2">
    <name type="scientific">Paraburkholderia sartisoli</name>
    <dbReference type="NCBI Taxonomy" id="83784"/>
    <lineage>
        <taxon>Bacteria</taxon>
        <taxon>Pseudomonadati</taxon>
        <taxon>Pseudomonadota</taxon>
        <taxon>Betaproteobacteria</taxon>
        <taxon>Burkholderiales</taxon>
        <taxon>Burkholderiaceae</taxon>
        <taxon>Paraburkholderia</taxon>
    </lineage>
</organism>
<evidence type="ECO:0000313" key="2">
    <source>
        <dbReference type="Proteomes" id="UP000198638"/>
    </source>
</evidence>
<reference evidence="2" key="1">
    <citation type="submission" date="2016-10" db="EMBL/GenBank/DDBJ databases">
        <authorList>
            <person name="Varghese N."/>
            <person name="Submissions S."/>
        </authorList>
    </citation>
    <scope>NUCLEOTIDE SEQUENCE [LARGE SCALE GENOMIC DNA]</scope>
    <source>
        <strain evidence="2">LMG 24000</strain>
    </source>
</reference>
<dbReference type="STRING" id="83784.SAMN05192564_101318"/>
<proteinExistence type="predicted"/>